<dbReference type="SUPFAM" id="SSF51735">
    <property type="entry name" value="NAD(P)-binding Rossmann-fold domains"/>
    <property type="match status" value="2"/>
</dbReference>
<evidence type="ECO:0000313" key="5">
    <source>
        <dbReference type="Proteomes" id="UP001164746"/>
    </source>
</evidence>
<protein>
    <submittedName>
        <fullName evidence="4">GRHPR-like protein</fullName>
    </submittedName>
</protein>
<feature type="domain" description="D-isomer specific 2-hydroxyacid dehydrogenase catalytic" evidence="2">
    <location>
        <begin position="372"/>
        <end position="668"/>
    </location>
</feature>
<keyword evidence="1" id="KW-0560">Oxidoreductase</keyword>
<evidence type="ECO:0000259" key="2">
    <source>
        <dbReference type="Pfam" id="PF00389"/>
    </source>
</evidence>
<dbReference type="PROSITE" id="PS00671">
    <property type="entry name" value="D_2_HYDROXYACID_DH_3"/>
    <property type="match status" value="1"/>
</dbReference>
<dbReference type="Pfam" id="PF00389">
    <property type="entry name" value="2-Hacid_dh"/>
    <property type="match status" value="2"/>
</dbReference>
<dbReference type="Gene3D" id="3.40.50.720">
    <property type="entry name" value="NAD(P)-binding Rossmann-like Domain"/>
    <property type="match status" value="4"/>
</dbReference>
<dbReference type="InterPro" id="IPR006140">
    <property type="entry name" value="D-isomer_DH_NAD-bd"/>
</dbReference>
<feature type="domain" description="D-isomer specific 2-hydroxyacid dehydrogenase catalytic" evidence="2">
    <location>
        <begin position="26"/>
        <end position="115"/>
    </location>
</feature>
<dbReference type="InterPro" id="IPR050223">
    <property type="entry name" value="D-isomer_2-hydroxyacid_DH"/>
</dbReference>
<sequence length="670" mass="73960">MTSSTTEVSKKLTPTNGLLQYRPRVYISRQLPQRALDLLLGRCNVSFWDSPDPAPRTELLVNVPGCDVLVCMPSDKIDREVLNAAGKTLKIVATMSGDLAHIETAECSRRNIRVIPLAAAPIVEAITQMVVALFRLAASRWIGKTSCNMNTVLQAKDIIQALKADHIFCLELSNRTVGIFGLGSVGLSVGKAFKELGMTKILYTDVEPNADDVTINAEFVSRDELLTRSDVICVCWNMKVDGKSIMSFERDSFKRMKSSAILLDATKRFSADFTDMYEALRNGEIAAAGLDVREYDIIPNRHPLDGLDNCFFLPYRECYKWDGRRKLATDLVRSILISLQELEFERKQKSSIVSKPERIDHLLLEPVATVPLSGLDILRENCNVDVWDSDDVIPPNELKKKIKDIDGIFCTINDKIDVDVLTAAGTNLKVIGTMSVGDDHINVPECKKRQIYVATTPDVASDSAAELSVALLLMTTRRLAEGYLALRDGTSGPWKPMWMLGNVSMGKTLGIFGFGRVGFGIARRMKPFGVSKIIYSDIFEASYSDGIATRVEFDELLKESDIICICCAVNAQTKGKFNKAVFEKMKSSAVIINTSRGQIINQDDLYEALKNNTIGGAGLDVTDPEPLPTNHPLMGCSRCVILPHMGTNTVEARDAMCINTAKNIVAMLVH</sequence>
<dbReference type="SUPFAM" id="SSF52283">
    <property type="entry name" value="Formate/glycerate dehydrogenase catalytic domain-like"/>
    <property type="match status" value="2"/>
</dbReference>
<dbReference type="PANTHER" id="PTHR10996">
    <property type="entry name" value="2-HYDROXYACID DEHYDROGENASE-RELATED"/>
    <property type="match status" value="1"/>
</dbReference>
<proteinExistence type="predicted"/>
<evidence type="ECO:0000313" key="4">
    <source>
        <dbReference type="EMBL" id="WAR14986.1"/>
    </source>
</evidence>
<gene>
    <name evidence="4" type="ORF">MAR_005091</name>
</gene>
<name>A0ABY7F1P9_MYAAR</name>
<dbReference type="PROSITE" id="PS00065">
    <property type="entry name" value="D_2_HYDROXYACID_DH_1"/>
    <property type="match status" value="1"/>
</dbReference>
<dbReference type="InterPro" id="IPR029752">
    <property type="entry name" value="D-isomer_DH_CS1"/>
</dbReference>
<accession>A0ABY7F1P9</accession>
<dbReference type="Proteomes" id="UP001164746">
    <property type="component" value="Chromosome 9"/>
</dbReference>
<dbReference type="EMBL" id="CP111020">
    <property type="protein sequence ID" value="WAR14986.1"/>
    <property type="molecule type" value="Genomic_DNA"/>
</dbReference>
<reference evidence="4" key="1">
    <citation type="submission" date="2022-11" db="EMBL/GenBank/DDBJ databases">
        <title>Centuries of genome instability and evolution in soft-shell clam transmissible cancer (bioRxiv).</title>
        <authorList>
            <person name="Hart S.F.M."/>
            <person name="Yonemitsu M.A."/>
            <person name="Giersch R.M."/>
            <person name="Beal B.F."/>
            <person name="Arriagada G."/>
            <person name="Davis B.W."/>
            <person name="Ostrander E.A."/>
            <person name="Goff S.P."/>
            <person name="Metzger M.J."/>
        </authorList>
    </citation>
    <scope>NUCLEOTIDE SEQUENCE</scope>
    <source>
        <strain evidence="4">MELC-2E11</strain>
        <tissue evidence="4">Siphon/mantle</tissue>
    </source>
</reference>
<dbReference type="InterPro" id="IPR029753">
    <property type="entry name" value="D-isomer_DH_CS"/>
</dbReference>
<evidence type="ECO:0000259" key="3">
    <source>
        <dbReference type="Pfam" id="PF02826"/>
    </source>
</evidence>
<feature type="domain" description="D-isomer specific 2-hydroxyacid dehydrogenase NAD-binding" evidence="3">
    <location>
        <begin position="163"/>
        <end position="315"/>
    </location>
</feature>
<dbReference type="PANTHER" id="PTHR10996:SF277">
    <property type="entry name" value="GLYOXYLATE REDUCTASE_HYDROXYPYRUVATE REDUCTASE"/>
    <property type="match status" value="1"/>
</dbReference>
<evidence type="ECO:0000256" key="1">
    <source>
        <dbReference type="ARBA" id="ARBA00023002"/>
    </source>
</evidence>
<dbReference type="Pfam" id="PF02826">
    <property type="entry name" value="2-Hacid_dh_C"/>
    <property type="match status" value="2"/>
</dbReference>
<dbReference type="CDD" id="cd05301">
    <property type="entry name" value="GDH"/>
    <property type="match status" value="1"/>
</dbReference>
<dbReference type="InterPro" id="IPR006139">
    <property type="entry name" value="D-isomer_2_OHA_DH_cat_dom"/>
</dbReference>
<keyword evidence="5" id="KW-1185">Reference proteome</keyword>
<organism evidence="4 5">
    <name type="scientific">Mya arenaria</name>
    <name type="common">Soft-shell clam</name>
    <dbReference type="NCBI Taxonomy" id="6604"/>
    <lineage>
        <taxon>Eukaryota</taxon>
        <taxon>Metazoa</taxon>
        <taxon>Spiralia</taxon>
        <taxon>Lophotrochozoa</taxon>
        <taxon>Mollusca</taxon>
        <taxon>Bivalvia</taxon>
        <taxon>Autobranchia</taxon>
        <taxon>Heteroconchia</taxon>
        <taxon>Euheterodonta</taxon>
        <taxon>Imparidentia</taxon>
        <taxon>Neoheterodontei</taxon>
        <taxon>Myida</taxon>
        <taxon>Myoidea</taxon>
        <taxon>Myidae</taxon>
        <taxon>Mya</taxon>
    </lineage>
</organism>
<feature type="domain" description="D-isomer specific 2-hydroxyacid dehydrogenase NAD-binding" evidence="3">
    <location>
        <begin position="469"/>
        <end position="646"/>
    </location>
</feature>
<dbReference type="InterPro" id="IPR036291">
    <property type="entry name" value="NAD(P)-bd_dom_sf"/>
</dbReference>